<dbReference type="SUPFAM" id="SSF56487">
    <property type="entry name" value="SRCR-like"/>
    <property type="match status" value="3"/>
</dbReference>
<evidence type="ECO:0000256" key="4">
    <source>
        <dbReference type="ARBA" id="ARBA00023136"/>
    </source>
</evidence>
<dbReference type="Pfam" id="PF01033">
    <property type="entry name" value="Somatomedin_B"/>
    <property type="match status" value="2"/>
</dbReference>
<gene>
    <name evidence="11" type="ORF">BSL78_18780</name>
</gene>
<protein>
    <submittedName>
        <fullName evidence="11">Uncharacterized protein</fullName>
    </submittedName>
</protein>
<evidence type="ECO:0000256" key="7">
    <source>
        <dbReference type="SAM" id="Phobius"/>
    </source>
</evidence>
<feature type="transmembrane region" description="Helical" evidence="7">
    <location>
        <begin position="1371"/>
        <end position="1390"/>
    </location>
</feature>
<dbReference type="Gene3D" id="3.10.250.10">
    <property type="entry name" value="SRCR-like domain"/>
    <property type="match status" value="3"/>
</dbReference>
<feature type="domain" description="G-protein coupled receptors family 2 profile 2" evidence="8">
    <location>
        <begin position="1218"/>
        <end position="1372"/>
    </location>
</feature>
<proteinExistence type="predicted"/>
<name>A0A2G8K8L7_STIJA</name>
<keyword evidence="4 7" id="KW-0472">Membrane</keyword>
<dbReference type="InterPro" id="IPR036024">
    <property type="entry name" value="Somatomedin_B-like_dom_sf"/>
</dbReference>
<dbReference type="GO" id="GO:0004888">
    <property type="term" value="F:transmembrane signaling receptor activity"/>
    <property type="evidence" value="ECO:0007669"/>
    <property type="project" value="InterPro"/>
</dbReference>
<feature type="disulfide bond" evidence="6">
    <location>
        <begin position="521"/>
        <end position="582"/>
    </location>
</feature>
<evidence type="ECO:0000256" key="6">
    <source>
        <dbReference type="PROSITE-ProRule" id="PRU00196"/>
    </source>
</evidence>
<dbReference type="PANTHER" id="PTHR45902">
    <property type="entry name" value="LATROPHILIN RECEPTOR-LIKE PROTEIN A"/>
    <property type="match status" value="1"/>
</dbReference>
<dbReference type="InterPro" id="IPR053231">
    <property type="entry name" value="GPCR_LN-TM7"/>
</dbReference>
<dbReference type="PROSITE" id="PS00524">
    <property type="entry name" value="SMB_1"/>
    <property type="match status" value="2"/>
</dbReference>
<feature type="transmembrane region" description="Helical" evidence="7">
    <location>
        <begin position="1226"/>
        <end position="1243"/>
    </location>
</feature>
<dbReference type="PANTHER" id="PTHR45902:SF1">
    <property type="entry name" value="LATROPHILIN RECEPTOR-LIKE PROTEIN A"/>
    <property type="match status" value="1"/>
</dbReference>
<dbReference type="InterPro" id="IPR001212">
    <property type="entry name" value="Somatomedin_B_dom"/>
</dbReference>
<organism evidence="11 12">
    <name type="scientific">Stichopus japonicus</name>
    <name type="common">Sea cucumber</name>
    <dbReference type="NCBI Taxonomy" id="307972"/>
    <lineage>
        <taxon>Eukaryota</taxon>
        <taxon>Metazoa</taxon>
        <taxon>Echinodermata</taxon>
        <taxon>Eleutherozoa</taxon>
        <taxon>Echinozoa</taxon>
        <taxon>Holothuroidea</taxon>
        <taxon>Aspidochirotacea</taxon>
        <taxon>Aspidochirotida</taxon>
        <taxon>Stichopodidae</taxon>
        <taxon>Apostichopus</taxon>
    </lineage>
</organism>
<keyword evidence="5 6" id="KW-1015">Disulfide bond</keyword>
<dbReference type="Gene3D" id="4.10.410.20">
    <property type="match status" value="2"/>
</dbReference>
<comment type="subcellular location">
    <subcellularLocation>
        <location evidence="1">Membrane</location>
        <topology evidence="1">Multi-pass membrane protein</topology>
    </subcellularLocation>
</comment>
<evidence type="ECO:0000256" key="3">
    <source>
        <dbReference type="ARBA" id="ARBA00022989"/>
    </source>
</evidence>
<dbReference type="GO" id="GO:0007166">
    <property type="term" value="P:cell surface receptor signaling pathway"/>
    <property type="evidence" value="ECO:0007669"/>
    <property type="project" value="InterPro"/>
</dbReference>
<accession>A0A2G8K8L7</accession>
<evidence type="ECO:0000256" key="2">
    <source>
        <dbReference type="ARBA" id="ARBA00022692"/>
    </source>
</evidence>
<feature type="domain" description="SRCR" evidence="9">
    <location>
        <begin position="483"/>
        <end position="583"/>
    </location>
</feature>
<comment type="caution">
    <text evidence="6">Lacks conserved residue(s) required for the propagation of feature annotation.</text>
</comment>
<feature type="domain" description="SRCR" evidence="9">
    <location>
        <begin position="590"/>
        <end position="693"/>
    </location>
</feature>
<keyword evidence="12" id="KW-1185">Reference proteome</keyword>
<feature type="transmembrane region" description="Helical" evidence="7">
    <location>
        <begin position="1291"/>
        <end position="1309"/>
    </location>
</feature>
<dbReference type="Gene3D" id="1.20.1070.10">
    <property type="entry name" value="Rhodopsin 7-helix transmembrane proteins"/>
    <property type="match status" value="1"/>
</dbReference>
<dbReference type="OrthoDB" id="6134459at2759"/>
<evidence type="ECO:0000259" key="8">
    <source>
        <dbReference type="PROSITE" id="PS50261"/>
    </source>
</evidence>
<evidence type="ECO:0000256" key="1">
    <source>
        <dbReference type="ARBA" id="ARBA00004141"/>
    </source>
</evidence>
<dbReference type="PROSITE" id="PS50261">
    <property type="entry name" value="G_PROTEIN_RECEP_F2_4"/>
    <property type="match status" value="1"/>
</dbReference>
<evidence type="ECO:0000313" key="12">
    <source>
        <dbReference type="Proteomes" id="UP000230750"/>
    </source>
</evidence>
<feature type="transmembrane region" description="Helical" evidence="7">
    <location>
        <begin position="1330"/>
        <end position="1351"/>
    </location>
</feature>
<feature type="domain" description="SMB" evidence="10">
    <location>
        <begin position="138"/>
        <end position="180"/>
    </location>
</feature>
<evidence type="ECO:0000256" key="5">
    <source>
        <dbReference type="ARBA" id="ARBA00023157"/>
    </source>
</evidence>
<feature type="transmembrane region" description="Helical" evidence="7">
    <location>
        <begin position="1255"/>
        <end position="1271"/>
    </location>
</feature>
<keyword evidence="2 7" id="KW-0812">Transmembrane</keyword>
<dbReference type="SUPFAM" id="SSF90188">
    <property type="entry name" value="Somatomedin B domain"/>
    <property type="match status" value="2"/>
</dbReference>
<dbReference type="InterPro" id="IPR017981">
    <property type="entry name" value="GPCR_2-like_7TM"/>
</dbReference>
<dbReference type="InterPro" id="IPR001190">
    <property type="entry name" value="SRCR"/>
</dbReference>
<feature type="domain" description="SRCR" evidence="9">
    <location>
        <begin position="19"/>
        <end position="123"/>
    </location>
</feature>
<feature type="domain" description="SMB" evidence="10">
    <location>
        <begin position="709"/>
        <end position="751"/>
    </location>
</feature>
<sequence>MILENSHLFPLVDATDVELRLFGGIVSSEGILQIRCDPDDEWKGFCGGAQWDARDCHVVCLQLGHTICTRWGYDESTSGNVSSDVISANLYCGFNELQLIDCDMSWEGQCDVEAYGLAWMSCSIDITILGSESYLCGSDHTCVNQCGKWKRNEGCNCDEACVQFHDCCFDYDDVCTSEDDFEIQELTHSKYSDPNLLPSYECKKTGLITENDAYVLISKCPPGFNQPGTVRYCEHTSTHLEDMFLRTPVYDENGLVFSNVYCAICHGRKVTDVQGWTISVISTPGEPLLYDTVFEVRLPIGRLYKPSANTEIGKARLCVSTWNRSTSCQRPPSDASITQSSAKCDLYFAPISILNDGENIRFRNADCLLCSDLLGGQGLPPPEGAGPCVTYKNYRCHTDGHLPCGRLVSPKSGRTLASTRLNFSFSELDRYGQRAGKFCSNEDGESYDPFMKNCRVLQCPRYFSHYGNECLPSSVPADFKIKTRLAGNESNRGFVQVQHTNGKWYTAVDTLFNDTESMVLCRELGLDFEPLLHVNKGKDDRELYTLKLECHGNETSMTDCHVSFNEKLAADVITGNRVYVRCLNTSSYSIRLYGGILASEGFVQIRYESEWFFINGDTLHWDYRDGTVVCWELNLRYCASTDRRQLRSFNDSSSVIRRQLICSGKHRNETFKSCLGQPEYITSVNGLAWVTCAITSDLYYNNDTYICGSDHTCRNRCGGWYGACNCDSACLFFGDCCDDYKDLCQPAKEDSSRFHTFPTKMALKRYSCIDSNYLSRDIYAISDCADGWIQVEISKLCKLRGPKSVLSYLPVYDDHGVIYRNRYCAICNRVPVENFTSFLYSITDKAVIPDTGIGVPRTCFNILQGEGECGLCSGDCESELANKCFRHYFPVMGCQVLPITYQSVYCARCHVAKSFSEPYEYCSLDKCPKSSPHQTCAFGESRNALSLLSPDKFIVFDSGTSNCSHPWQIFDPVLKTCRFSGCPYGYFYHEGSCKEGIASHNAPQIILAKESHECYQCMKSFLSRQTMEPLKIVVCSLLSDVSTTGPFSVKITSKNIFDWLIVFNAFDGVLGTNDAKETIYHQCGVTIINLSLEEDVLLQTTHCTYEKDIVESTAELCQMTTDIDVATYEYQPTVEYFSSTFANDFDICWRDLMANLTCSLSHSEPSSSNVDELILTFDGKLLIPDYLFSSIQRPTDLNLNYTIWICSYNDNILISEIIETFTDICYAISVGVTFLALLTFLKFSQQLGNVAERCRINLIMTLSMAYVFHFLNRVLGEHDVICQLIAMCSHYIWNVFWLWMCIPFYKMVYKYKQQLTQSPFTFRETGKTMRYMFLAWGLPLALTLICVFLSQCHCTPTDHEIQYKGDGDHCFVAGYLAVLVTVIFPAGMSFTETQAVTK</sequence>
<dbReference type="SMART" id="SM00202">
    <property type="entry name" value="SR"/>
    <property type="match status" value="2"/>
</dbReference>
<dbReference type="Pfam" id="PF00530">
    <property type="entry name" value="SRCR"/>
    <property type="match status" value="2"/>
</dbReference>
<dbReference type="PROSITE" id="PS50287">
    <property type="entry name" value="SRCR_2"/>
    <property type="match status" value="3"/>
</dbReference>
<dbReference type="SMART" id="SM00201">
    <property type="entry name" value="SO"/>
    <property type="match status" value="2"/>
</dbReference>
<dbReference type="Proteomes" id="UP000230750">
    <property type="component" value="Unassembled WGS sequence"/>
</dbReference>
<reference evidence="11 12" key="1">
    <citation type="journal article" date="2017" name="PLoS Biol.">
        <title>The sea cucumber genome provides insights into morphological evolution and visceral regeneration.</title>
        <authorList>
            <person name="Zhang X."/>
            <person name="Sun L."/>
            <person name="Yuan J."/>
            <person name="Sun Y."/>
            <person name="Gao Y."/>
            <person name="Zhang L."/>
            <person name="Li S."/>
            <person name="Dai H."/>
            <person name="Hamel J.F."/>
            <person name="Liu C."/>
            <person name="Yu Y."/>
            <person name="Liu S."/>
            <person name="Lin W."/>
            <person name="Guo K."/>
            <person name="Jin S."/>
            <person name="Xu P."/>
            <person name="Storey K.B."/>
            <person name="Huan P."/>
            <person name="Zhang T."/>
            <person name="Zhou Y."/>
            <person name="Zhang J."/>
            <person name="Lin C."/>
            <person name="Li X."/>
            <person name="Xing L."/>
            <person name="Huo D."/>
            <person name="Sun M."/>
            <person name="Wang L."/>
            <person name="Mercier A."/>
            <person name="Li F."/>
            <person name="Yang H."/>
            <person name="Xiang J."/>
        </authorList>
    </citation>
    <scope>NUCLEOTIDE SEQUENCE [LARGE SCALE GENOMIC DNA]</scope>
    <source>
        <strain evidence="11">Shaxun</strain>
        <tissue evidence="11">Muscle</tissue>
    </source>
</reference>
<feature type="disulfide bond" evidence="6">
    <location>
        <begin position="46"/>
        <end position="110"/>
    </location>
</feature>
<evidence type="ECO:0000313" key="11">
    <source>
        <dbReference type="EMBL" id="PIK44358.1"/>
    </source>
</evidence>
<keyword evidence="3 7" id="KW-1133">Transmembrane helix</keyword>
<dbReference type="EMBL" id="MRZV01000781">
    <property type="protein sequence ID" value="PIK44358.1"/>
    <property type="molecule type" value="Genomic_DNA"/>
</dbReference>
<evidence type="ECO:0000259" key="10">
    <source>
        <dbReference type="PROSITE" id="PS50958"/>
    </source>
</evidence>
<dbReference type="InterPro" id="IPR036772">
    <property type="entry name" value="SRCR-like_dom_sf"/>
</dbReference>
<feature type="disulfide bond" evidence="6">
    <location>
        <begin position="92"/>
        <end position="102"/>
    </location>
</feature>
<comment type="caution">
    <text evidence="11">The sequence shown here is derived from an EMBL/GenBank/DDBJ whole genome shotgun (WGS) entry which is preliminary data.</text>
</comment>
<evidence type="ECO:0000259" key="9">
    <source>
        <dbReference type="PROSITE" id="PS50287"/>
    </source>
</evidence>
<dbReference type="PROSITE" id="PS50958">
    <property type="entry name" value="SMB_2"/>
    <property type="match status" value="2"/>
</dbReference>
<dbReference type="GO" id="GO:0016020">
    <property type="term" value="C:membrane"/>
    <property type="evidence" value="ECO:0007669"/>
    <property type="project" value="UniProtKB-SubCell"/>
</dbReference>
<feature type="disulfide bond" evidence="6">
    <location>
        <begin position="550"/>
        <end position="560"/>
    </location>
</feature>